<dbReference type="PANTHER" id="PTHR31945:SF45">
    <property type="entry name" value="EXPRESSED PROTEIN"/>
    <property type="match status" value="1"/>
</dbReference>
<evidence type="ECO:0000313" key="8">
    <source>
        <dbReference type="Proteomes" id="UP001374584"/>
    </source>
</evidence>
<dbReference type="PANTHER" id="PTHR31945">
    <property type="entry name" value="TRANSCRIPTION FACTOR SCREAM2-RELATED"/>
    <property type="match status" value="1"/>
</dbReference>
<keyword evidence="2" id="KW-0805">Transcription regulation</keyword>
<dbReference type="Gene3D" id="4.10.280.10">
    <property type="entry name" value="Helix-loop-helix DNA-binding domain"/>
    <property type="match status" value="1"/>
</dbReference>
<evidence type="ECO:0000256" key="5">
    <source>
        <dbReference type="SAM" id="Coils"/>
    </source>
</evidence>
<dbReference type="SUPFAM" id="SSF47459">
    <property type="entry name" value="HLH, helix-loop-helix DNA-binding domain"/>
    <property type="match status" value="1"/>
</dbReference>
<evidence type="ECO:0000256" key="2">
    <source>
        <dbReference type="ARBA" id="ARBA00023015"/>
    </source>
</evidence>
<evidence type="ECO:0000313" key="7">
    <source>
        <dbReference type="EMBL" id="KAK7327087.1"/>
    </source>
</evidence>
<accession>A0AAN9L0G9</accession>
<reference evidence="7 8" key="1">
    <citation type="submission" date="2024-01" db="EMBL/GenBank/DDBJ databases">
        <title>The genomes of 5 underutilized Papilionoideae crops provide insights into root nodulation and disease resistanc.</title>
        <authorList>
            <person name="Jiang F."/>
        </authorList>
    </citation>
    <scope>NUCLEOTIDE SEQUENCE [LARGE SCALE GENOMIC DNA]</scope>
    <source>
        <strain evidence="7">JINMINGXINNONG_FW02</strain>
        <tissue evidence="7">Leaves</tissue>
    </source>
</reference>
<dbReference type="GO" id="GO:0003700">
    <property type="term" value="F:DNA-binding transcription factor activity"/>
    <property type="evidence" value="ECO:0007669"/>
    <property type="project" value="TreeGrafter"/>
</dbReference>
<evidence type="ECO:0000259" key="6">
    <source>
        <dbReference type="Pfam" id="PF22754"/>
    </source>
</evidence>
<comment type="caution">
    <text evidence="7">The sequence shown here is derived from an EMBL/GenBank/DDBJ whole genome shotgun (WGS) entry which is preliminary data.</text>
</comment>
<keyword evidence="4" id="KW-0539">Nucleus</keyword>
<feature type="domain" description="Plant bHLH transcription factor ACT-like" evidence="6">
    <location>
        <begin position="146"/>
        <end position="204"/>
    </location>
</feature>
<dbReference type="GO" id="GO:0043565">
    <property type="term" value="F:sequence-specific DNA binding"/>
    <property type="evidence" value="ECO:0007669"/>
    <property type="project" value="TreeGrafter"/>
</dbReference>
<dbReference type="Proteomes" id="UP001374584">
    <property type="component" value="Unassembled WGS sequence"/>
</dbReference>
<proteinExistence type="predicted"/>
<dbReference type="InterPro" id="IPR051358">
    <property type="entry name" value="TF_AMS/ICE1/BHLH6-like"/>
</dbReference>
<keyword evidence="5" id="KW-0175">Coiled coil</keyword>
<dbReference type="InterPro" id="IPR036638">
    <property type="entry name" value="HLH_DNA-bd_sf"/>
</dbReference>
<keyword evidence="8" id="KW-1185">Reference proteome</keyword>
<gene>
    <name evidence="7" type="ORF">VNO80_31942</name>
</gene>
<dbReference type="EMBL" id="JAYMYR010000023">
    <property type="protein sequence ID" value="KAK7327087.1"/>
    <property type="molecule type" value="Genomic_DNA"/>
</dbReference>
<protein>
    <recommendedName>
        <fullName evidence="6">Plant bHLH transcription factor ACT-like domain-containing protein</fullName>
    </recommendedName>
</protein>
<dbReference type="AlphaFoldDB" id="A0AAN9L0G9"/>
<keyword evidence="3" id="KW-0804">Transcription</keyword>
<dbReference type="GO" id="GO:0005634">
    <property type="term" value="C:nucleus"/>
    <property type="evidence" value="ECO:0007669"/>
    <property type="project" value="UniProtKB-SubCell"/>
</dbReference>
<name>A0AAN9L0G9_PHACN</name>
<dbReference type="Pfam" id="PF22754">
    <property type="entry name" value="bHLH-TF_ACT-like_plant"/>
    <property type="match status" value="1"/>
</dbReference>
<evidence type="ECO:0000256" key="4">
    <source>
        <dbReference type="ARBA" id="ARBA00023242"/>
    </source>
</evidence>
<evidence type="ECO:0000256" key="1">
    <source>
        <dbReference type="ARBA" id="ARBA00004123"/>
    </source>
</evidence>
<sequence length="235" mass="26216">MNCCGLNAERRGNLHVTEGMDYRDAWGWIGIGSSGRRHEGFHSIISIDNCEGCVKHGKGKASRNQNPKSIRRNLEESIMDPRRRKKAAMQRKLQQLRSVTNSSAVNKASIIVDATRYIEELKQKVDGLNSELGTAESSISQDELPMVTVETLERGFLINVFSERNCPGMLVAILDAFEELGLDVLDARVSCEDTFQLEAVGGEVLFQIQTRPTQATKNLSLSNRGRLLIKSDQEH</sequence>
<dbReference type="InterPro" id="IPR054502">
    <property type="entry name" value="bHLH-TF_ACT-like_plant"/>
</dbReference>
<evidence type="ECO:0000256" key="3">
    <source>
        <dbReference type="ARBA" id="ARBA00023163"/>
    </source>
</evidence>
<feature type="coiled-coil region" evidence="5">
    <location>
        <begin position="111"/>
        <end position="138"/>
    </location>
</feature>
<organism evidence="7 8">
    <name type="scientific">Phaseolus coccineus</name>
    <name type="common">Scarlet runner bean</name>
    <name type="synonym">Phaseolus multiflorus</name>
    <dbReference type="NCBI Taxonomy" id="3886"/>
    <lineage>
        <taxon>Eukaryota</taxon>
        <taxon>Viridiplantae</taxon>
        <taxon>Streptophyta</taxon>
        <taxon>Embryophyta</taxon>
        <taxon>Tracheophyta</taxon>
        <taxon>Spermatophyta</taxon>
        <taxon>Magnoliopsida</taxon>
        <taxon>eudicotyledons</taxon>
        <taxon>Gunneridae</taxon>
        <taxon>Pentapetalae</taxon>
        <taxon>rosids</taxon>
        <taxon>fabids</taxon>
        <taxon>Fabales</taxon>
        <taxon>Fabaceae</taxon>
        <taxon>Papilionoideae</taxon>
        <taxon>50 kb inversion clade</taxon>
        <taxon>NPAAA clade</taxon>
        <taxon>indigoferoid/millettioid clade</taxon>
        <taxon>Phaseoleae</taxon>
        <taxon>Phaseolus</taxon>
    </lineage>
</organism>
<dbReference type="GO" id="GO:0046983">
    <property type="term" value="F:protein dimerization activity"/>
    <property type="evidence" value="ECO:0007669"/>
    <property type="project" value="InterPro"/>
</dbReference>
<comment type="subcellular location">
    <subcellularLocation>
        <location evidence="1">Nucleus</location>
    </subcellularLocation>
</comment>